<feature type="domain" description="PA" evidence="2">
    <location>
        <begin position="77"/>
        <end position="129"/>
    </location>
</feature>
<sequence>WNNITMDKTTQRCLLLFLCLSVFVQRSAALVFWTAVVEVVYINNNNETVNKYCECGIYGRNSPLEGVMGVVTLPRGDPRGCGPDPVYNRNGSSPPWIALIKRGNCTFSEKINAAKHQGASGVVVYNYDSTVCKFKHFHGISLFFFLTLKQRGTIWNCQYLFVFMIVFY</sequence>
<keyword evidence="1" id="KW-0732">Signal</keyword>
<reference evidence="3" key="1">
    <citation type="submission" date="2019-06" db="EMBL/GenBank/DDBJ databases">
        <authorList>
            <consortium name="Wellcome Sanger Institute Data Sharing"/>
        </authorList>
    </citation>
    <scope>NUCLEOTIDE SEQUENCE [LARGE SCALE GENOMIC DNA]</scope>
</reference>
<name>A0A672Z1J4_9TELE</name>
<dbReference type="Gene3D" id="3.50.30.30">
    <property type="match status" value="1"/>
</dbReference>
<dbReference type="Proteomes" id="UP000472271">
    <property type="component" value="Chromosome 3"/>
</dbReference>
<dbReference type="SUPFAM" id="SSF52025">
    <property type="entry name" value="PA domain"/>
    <property type="match status" value="1"/>
</dbReference>
<keyword evidence="4" id="KW-1185">Reference proteome</keyword>
<dbReference type="AlphaFoldDB" id="A0A672Z1J4"/>
<dbReference type="InterPro" id="IPR046450">
    <property type="entry name" value="PA_dom_sf"/>
</dbReference>
<reference evidence="3" key="3">
    <citation type="submission" date="2025-09" db="UniProtKB">
        <authorList>
            <consortium name="Ensembl"/>
        </authorList>
    </citation>
    <scope>IDENTIFICATION</scope>
</reference>
<feature type="signal peptide" evidence="1">
    <location>
        <begin position="1"/>
        <end position="29"/>
    </location>
</feature>
<reference evidence="3" key="2">
    <citation type="submission" date="2025-08" db="UniProtKB">
        <authorList>
            <consortium name="Ensembl"/>
        </authorList>
    </citation>
    <scope>IDENTIFICATION</scope>
</reference>
<evidence type="ECO:0000256" key="1">
    <source>
        <dbReference type="SAM" id="SignalP"/>
    </source>
</evidence>
<protein>
    <recommendedName>
        <fullName evidence="2">PA domain-containing protein</fullName>
    </recommendedName>
</protein>
<dbReference type="InterPro" id="IPR003137">
    <property type="entry name" value="PA_domain"/>
</dbReference>
<dbReference type="Pfam" id="PF02225">
    <property type="entry name" value="PA"/>
    <property type="match status" value="1"/>
</dbReference>
<dbReference type="InParanoid" id="A0A672Z1J4"/>
<organism evidence="3 4">
    <name type="scientific">Sphaeramia orbicularis</name>
    <name type="common">orbiculate cardinalfish</name>
    <dbReference type="NCBI Taxonomy" id="375764"/>
    <lineage>
        <taxon>Eukaryota</taxon>
        <taxon>Metazoa</taxon>
        <taxon>Chordata</taxon>
        <taxon>Craniata</taxon>
        <taxon>Vertebrata</taxon>
        <taxon>Euteleostomi</taxon>
        <taxon>Actinopterygii</taxon>
        <taxon>Neopterygii</taxon>
        <taxon>Teleostei</taxon>
        <taxon>Neoteleostei</taxon>
        <taxon>Acanthomorphata</taxon>
        <taxon>Gobiaria</taxon>
        <taxon>Kurtiformes</taxon>
        <taxon>Apogonoidei</taxon>
        <taxon>Apogonidae</taxon>
        <taxon>Apogoninae</taxon>
        <taxon>Sphaeramia</taxon>
    </lineage>
</organism>
<dbReference type="Ensembl" id="ENSSORT00005010954.1">
    <property type="protein sequence ID" value="ENSSORP00005010613.1"/>
    <property type="gene ID" value="ENSSORG00005005740.1"/>
</dbReference>
<evidence type="ECO:0000313" key="4">
    <source>
        <dbReference type="Proteomes" id="UP000472271"/>
    </source>
</evidence>
<evidence type="ECO:0000259" key="2">
    <source>
        <dbReference type="Pfam" id="PF02225"/>
    </source>
</evidence>
<proteinExistence type="predicted"/>
<feature type="chain" id="PRO_5025575414" description="PA domain-containing protein" evidence="1">
    <location>
        <begin position="30"/>
        <end position="168"/>
    </location>
</feature>
<accession>A0A672Z1J4</accession>
<evidence type="ECO:0000313" key="3">
    <source>
        <dbReference type="Ensembl" id="ENSSORP00005010613.1"/>
    </source>
</evidence>